<dbReference type="Proteomes" id="UP000315496">
    <property type="component" value="Chromosome 2"/>
</dbReference>
<dbReference type="EMBL" id="VDLU01000002">
    <property type="protein sequence ID" value="TNJ29116.1"/>
    <property type="molecule type" value="Genomic_DNA"/>
</dbReference>
<evidence type="ECO:0000313" key="3">
    <source>
        <dbReference type="Proteomes" id="UP000315496"/>
    </source>
</evidence>
<reference evidence="2 3" key="1">
    <citation type="submission" date="2019-05" db="EMBL/GenBank/DDBJ databases">
        <title>The compact genome of Giardia muris reveals important steps in the evolution of intestinal protozoan parasites.</title>
        <authorList>
            <person name="Xu F."/>
            <person name="Jimenez-Gonzalez A."/>
            <person name="Einarsson E."/>
            <person name="Astvaldsson A."/>
            <person name="Peirasmaki D."/>
            <person name="Eckmann L."/>
            <person name="Andersson J.O."/>
            <person name="Svard S.G."/>
            <person name="Jerlstrom-Hultqvist J."/>
        </authorList>
    </citation>
    <scope>NUCLEOTIDE SEQUENCE [LARGE SCALE GENOMIC DNA]</scope>
    <source>
        <strain evidence="2 3">Roberts-Thomson</strain>
    </source>
</reference>
<feature type="transmembrane region" description="Helical" evidence="1">
    <location>
        <begin position="134"/>
        <end position="152"/>
    </location>
</feature>
<evidence type="ECO:0000256" key="1">
    <source>
        <dbReference type="SAM" id="Phobius"/>
    </source>
</evidence>
<gene>
    <name evidence="2" type="ORF">GMRT_11769</name>
</gene>
<evidence type="ECO:0000313" key="2">
    <source>
        <dbReference type="EMBL" id="TNJ29116.1"/>
    </source>
</evidence>
<dbReference type="OrthoDB" id="10249157at2759"/>
<keyword evidence="3" id="KW-1185">Reference proteome</keyword>
<proteinExistence type="predicted"/>
<name>A0A4Z1ST59_GIAMU</name>
<sequence>MGFRLAFYYSLFITSGLNVLASLILLSLHGVEPERRDELFAPYYILLRLELAFHLVELMISLVRGQVTVPLTVIGSALGRVPVVTWLIDSNYSCFSLLMGLLYSLSDLTRALYAADILDVGEALRVTALARYNFPIWFHPLTIFGGEAVLYLRKIWSYTWASPDRELWRFAALFYFSAFPLFHFVNYWLRYRAVTRPALYAEQQAYLEAARTRIENDE</sequence>
<comment type="caution">
    <text evidence="2">The sequence shown here is derived from an EMBL/GenBank/DDBJ whole genome shotgun (WGS) entry which is preliminary data.</text>
</comment>
<keyword evidence="1" id="KW-1133">Transmembrane helix</keyword>
<evidence type="ECO:0008006" key="4">
    <source>
        <dbReference type="Google" id="ProtNLM"/>
    </source>
</evidence>
<accession>A0A4Z1ST59</accession>
<organism evidence="2 3">
    <name type="scientific">Giardia muris</name>
    <dbReference type="NCBI Taxonomy" id="5742"/>
    <lineage>
        <taxon>Eukaryota</taxon>
        <taxon>Metamonada</taxon>
        <taxon>Diplomonadida</taxon>
        <taxon>Hexamitidae</taxon>
        <taxon>Giardiinae</taxon>
        <taxon>Giardia</taxon>
    </lineage>
</organism>
<feature type="transmembrane region" description="Helical" evidence="1">
    <location>
        <begin position="6"/>
        <end position="28"/>
    </location>
</feature>
<dbReference type="VEuPathDB" id="GiardiaDB:GMRT_11769"/>
<feature type="transmembrane region" description="Helical" evidence="1">
    <location>
        <begin position="83"/>
        <end position="103"/>
    </location>
</feature>
<protein>
    <recommendedName>
        <fullName evidence="4">Very-long-chain (3R)-3-hydroxyacyl-CoA dehydratase</fullName>
    </recommendedName>
</protein>
<dbReference type="AlphaFoldDB" id="A0A4Z1ST59"/>
<keyword evidence="1" id="KW-0812">Transmembrane</keyword>
<keyword evidence="1" id="KW-0472">Membrane</keyword>
<feature type="transmembrane region" description="Helical" evidence="1">
    <location>
        <begin position="172"/>
        <end position="189"/>
    </location>
</feature>